<dbReference type="AlphaFoldDB" id="A0A4R1GPZ3"/>
<protein>
    <recommendedName>
        <fullName evidence="2">RNA 2',3'-cyclic phosphodiesterase</fullName>
        <shortName evidence="2">RNA 2',3'-CPDase</shortName>
        <ecNumber evidence="2">3.1.4.58</ecNumber>
    </recommendedName>
</protein>
<reference evidence="3 4" key="1">
    <citation type="submission" date="2019-03" db="EMBL/GenBank/DDBJ databases">
        <title>Genomic Encyclopedia of Archaeal and Bacterial Type Strains, Phase II (KMG-II): from individual species to whole genera.</title>
        <authorList>
            <person name="Goeker M."/>
        </authorList>
    </citation>
    <scope>NUCLEOTIDE SEQUENCE [LARGE SCALE GENOMIC DNA]</scope>
    <source>
        <strain evidence="3 4">DSM 27697</strain>
    </source>
</reference>
<dbReference type="EMBL" id="SMFU01000007">
    <property type="protein sequence ID" value="TCK09430.1"/>
    <property type="molecule type" value="Genomic_DNA"/>
</dbReference>
<feature type="short sequence motif" description="HXTX 1" evidence="2">
    <location>
        <begin position="44"/>
        <end position="47"/>
    </location>
</feature>
<evidence type="ECO:0000256" key="2">
    <source>
        <dbReference type="HAMAP-Rule" id="MF_01940"/>
    </source>
</evidence>
<dbReference type="OrthoDB" id="7061261at2"/>
<gene>
    <name evidence="3" type="ORF">CLV83_1540</name>
</gene>
<keyword evidence="3" id="KW-0436">Ligase</keyword>
<comment type="function">
    <text evidence="2">Hydrolyzes RNA 2',3'-cyclic phosphodiester to an RNA 2'-phosphomonoester.</text>
</comment>
<evidence type="ECO:0000256" key="1">
    <source>
        <dbReference type="ARBA" id="ARBA00022801"/>
    </source>
</evidence>
<dbReference type="SUPFAM" id="SSF55144">
    <property type="entry name" value="LigT-like"/>
    <property type="match status" value="1"/>
</dbReference>
<dbReference type="NCBIfam" id="TIGR02258">
    <property type="entry name" value="2_5_ligase"/>
    <property type="match status" value="1"/>
</dbReference>
<dbReference type="PANTHER" id="PTHR35561">
    <property type="entry name" value="RNA 2',3'-CYCLIC PHOSPHODIESTERASE"/>
    <property type="match status" value="1"/>
</dbReference>
<dbReference type="InterPro" id="IPR009097">
    <property type="entry name" value="Cyclic_Pdiesterase"/>
</dbReference>
<proteinExistence type="inferred from homology"/>
<dbReference type="RefSeq" id="WP_132289715.1">
    <property type="nucleotide sequence ID" value="NZ_SMFU01000007.1"/>
</dbReference>
<dbReference type="EC" id="3.1.4.58" evidence="2"/>
<evidence type="ECO:0000313" key="3">
    <source>
        <dbReference type="EMBL" id="TCK09430.1"/>
    </source>
</evidence>
<dbReference type="Pfam" id="PF13563">
    <property type="entry name" value="2_5_RNA_ligase2"/>
    <property type="match status" value="1"/>
</dbReference>
<organism evidence="3 4">
    <name type="scientific">Marinobacterium mangrovicola</name>
    <dbReference type="NCBI Taxonomy" id="1476959"/>
    <lineage>
        <taxon>Bacteria</taxon>
        <taxon>Pseudomonadati</taxon>
        <taxon>Pseudomonadota</taxon>
        <taxon>Gammaproteobacteria</taxon>
        <taxon>Oceanospirillales</taxon>
        <taxon>Oceanospirillaceae</taxon>
        <taxon>Marinobacterium</taxon>
    </lineage>
</organism>
<dbReference type="HAMAP" id="MF_01940">
    <property type="entry name" value="RNA_CPDase"/>
    <property type="match status" value="1"/>
</dbReference>
<dbReference type="InterPro" id="IPR004175">
    <property type="entry name" value="RNA_CPDase"/>
</dbReference>
<dbReference type="Gene3D" id="3.90.1140.10">
    <property type="entry name" value="Cyclic phosphodiesterase"/>
    <property type="match status" value="1"/>
</dbReference>
<dbReference type="GO" id="GO:0016874">
    <property type="term" value="F:ligase activity"/>
    <property type="evidence" value="ECO:0007669"/>
    <property type="project" value="UniProtKB-KW"/>
</dbReference>
<feature type="active site" description="Proton acceptor" evidence="2">
    <location>
        <position position="124"/>
    </location>
</feature>
<accession>A0A4R1GPZ3</accession>
<feature type="short sequence motif" description="HXTX 2" evidence="2">
    <location>
        <begin position="124"/>
        <end position="127"/>
    </location>
</feature>
<dbReference type="PANTHER" id="PTHR35561:SF1">
    <property type="entry name" value="RNA 2',3'-CYCLIC PHOSPHODIESTERASE"/>
    <property type="match status" value="1"/>
</dbReference>
<feature type="active site" description="Proton donor" evidence="2">
    <location>
        <position position="44"/>
    </location>
</feature>
<keyword evidence="1 2" id="KW-0378">Hydrolase</keyword>
<keyword evidence="4" id="KW-1185">Reference proteome</keyword>
<dbReference type="GO" id="GO:0004113">
    <property type="term" value="F:2',3'-cyclic-nucleotide 3'-phosphodiesterase activity"/>
    <property type="evidence" value="ECO:0007669"/>
    <property type="project" value="InterPro"/>
</dbReference>
<comment type="similarity">
    <text evidence="2">Belongs to the 2H phosphoesterase superfamily. ThpR family.</text>
</comment>
<dbReference type="GO" id="GO:0008664">
    <property type="term" value="F:RNA 2',3'-cyclic 3'-phosphodiesterase activity"/>
    <property type="evidence" value="ECO:0007669"/>
    <property type="project" value="UniProtKB-EC"/>
</dbReference>
<name>A0A4R1GPZ3_9GAMM</name>
<sequence length="183" mass="20457">MSETSAPTQRLFIAIDLAEPLQEAVAQRETAIRGLNWSIPEQLHLTLAFIGKLPQEKMIALDDALRSIEFTPFELSMDRLGTFAKRTLWLGCDPSEPLSQLHNQVSARLKHSGINIAVRDFRPHITLARSKEPISDASIRQLENQLLPEPMSMTVDRFALKNSVLTAAAPLHQTIRLYDGSSC</sequence>
<evidence type="ECO:0000313" key="4">
    <source>
        <dbReference type="Proteomes" id="UP000294546"/>
    </source>
</evidence>
<comment type="catalytic activity">
    <reaction evidence="2">
        <text>a 3'-end 2',3'-cyclophospho-ribonucleotide-RNA + H2O = a 3'-end 2'-phospho-ribonucleotide-RNA + H(+)</text>
        <dbReference type="Rhea" id="RHEA:11828"/>
        <dbReference type="Rhea" id="RHEA-COMP:10464"/>
        <dbReference type="Rhea" id="RHEA-COMP:17353"/>
        <dbReference type="ChEBI" id="CHEBI:15377"/>
        <dbReference type="ChEBI" id="CHEBI:15378"/>
        <dbReference type="ChEBI" id="CHEBI:83064"/>
        <dbReference type="ChEBI" id="CHEBI:173113"/>
        <dbReference type="EC" id="3.1.4.58"/>
    </reaction>
</comment>
<dbReference type="Proteomes" id="UP000294546">
    <property type="component" value="Unassembled WGS sequence"/>
</dbReference>
<comment type="caution">
    <text evidence="3">The sequence shown here is derived from an EMBL/GenBank/DDBJ whole genome shotgun (WGS) entry which is preliminary data.</text>
</comment>